<organism evidence="1 2">
    <name type="scientific">Pseudovibrio japonicus</name>
    <dbReference type="NCBI Taxonomy" id="366534"/>
    <lineage>
        <taxon>Bacteria</taxon>
        <taxon>Pseudomonadati</taxon>
        <taxon>Pseudomonadota</taxon>
        <taxon>Alphaproteobacteria</taxon>
        <taxon>Hyphomicrobiales</taxon>
        <taxon>Stappiaceae</taxon>
        <taxon>Pseudovibrio</taxon>
    </lineage>
</organism>
<keyword evidence="2" id="KW-1185">Reference proteome</keyword>
<accession>A0ABQ3E6G1</accession>
<evidence type="ECO:0000313" key="1">
    <source>
        <dbReference type="EMBL" id="GHB27506.1"/>
    </source>
</evidence>
<comment type="caution">
    <text evidence="1">The sequence shown here is derived from an EMBL/GenBank/DDBJ whole genome shotgun (WGS) entry which is preliminary data.</text>
</comment>
<gene>
    <name evidence="1" type="ORF">GCM10007094_14790</name>
</gene>
<dbReference type="Proteomes" id="UP000637980">
    <property type="component" value="Unassembled WGS sequence"/>
</dbReference>
<protein>
    <submittedName>
        <fullName evidence="1">Uncharacterized protein</fullName>
    </submittedName>
</protein>
<dbReference type="RefSeq" id="WP_189436115.1">
    <property type="nucleotide sequence ID" value="NZ_BMXE01000002.1"/>
</dbReference>
<name>A0ABQ3E6G1_9HYPH</name>
<proteinExistence type="predicted"/>
<dbReference type="EMBL" id="BMXE01000002">
    <property type="protein sequence ID" value="GHB27506.1"/>
    <property type="molecule type" value="Genomic_DNA"/>
</dbReference>
<evidence type="ECO:0000313" key="2">
    <source>
        <dbReference type="Proteomes" id="UP000637980"/>
    </source>
</evidence>
<reference evidence="2" key="1">
    <citation type="journal article" date="2019" name="Int. J. Syst. Evol. Microbiol.">
        <title>The Global Catalogue of Microorganisms (GCM) 10K type strain sequencing project: providing services to taxonomists for standard genome sequencing and annotation.</title>
        <authorList>
            <consortium name="The Broad Institute Genomics Platform"/>
            <consortium name="The Broad Institute Genome Sequencing Center for Infectious Disease"/>
            <person name="Wu L."/>
            <person name="Ma J."/>
        </authorList>
    </citation>
    <scope>NUCLEOTIDE SEQUENCE [LARGE SCALE GENOMIC DNA]</scope>
    <source>
        <strain evidence="2">KCTC 12861</strain>
    </source>
</reference>
<sequence length="96" mass="10759">MSLLKSEEIISDAEIERVHANANFGDMAKRDVVNSGVIKAAFGYGTGSTAYRILRDHRLVKKFDRRGLRLTQLGYRYLRSIVSHATLLQEHGVRGG</sequence>